<dbReference type="GO" id="GO:0000972">
    <property type="term" value="P:transcription-dependent tethering of RNA polymerase II gene DNA at nuclear periphery"/>
    <property type="evidence" value="ECO:0007669"/>
    <property type="project" value="TreeGrafter"/>
</dbReference>
<evidence type="ECO:0000256" key="11">
    <source>
        <dbReference type="ARBA" id="ARBA00023242"/>
    </source>
</evidence>
<dbReference type="Gene3D" id="1.25.40.450">
    <property type="entry name" value="Nucleoporin, helical domain, N-terminal subdomain"/>
    <property type="match status" value="1"/>
</dbReference>
<dbReference type="GO" id="GO:0006405">
    <property type="term" value="P:RNA export from nucleus"/>
    <property type="evidence" value="ECO:0007669"/>
    <property type="project" value="TreeGrafter"/>
</dbReference>
<dbReference type="GO" id="GO:0044611">
    <property type="term" value="C:nuclear pore inner ring"/>
    <property type="evidence" value="ECO:0007669"/>
    <property type="project" value="TreeGrafter"/>
</dbReference>
<dbReference type="GO" id="GO:0036228">
    <property type="term" value="P:protein localization to nuclear inner membrane"/>
    <property type="evidence" value="ECO:0007669"/>
    <property type="project" value="TreeGrafter"/>
</dbReference>
<dbReference type="InterPro" id="IPR007187">
    <property type="entry name" value="Nucleoporin_Nup133/Nup155_C"/>
</dbReference>
<reference evidence="15 16" key="1">
    <citation type="journal article" date="2016" name="Nat. Commun.">
        <title>Ectomycorrhizal ecology is imprinted in the genome of the dominant symbiotic fungus Cenococcum geophilum.</title>
        <authorList>
            <consortium name="DOE Joint Genome Institute"/>
            <person name="Peter M."/>
            <person name="Kohler A."/>
            <person name="Ohm R.A."/>
            <person name="Kuo A."/>
            <person name="Krutzmann J."/>
            <person name="Morin E."/>
            <person name="Arend M."/>
            <person name="Barry K.W."/>
            <person name="Binder M."/>
            <person name="Choi C."/>
            <person name="Clum A."/>
            <person name="Copeland A."/>
            <person name="Grisel N."/>
            <person name="Haridas S."/>
            <person name="Kipfer T."/>
            <person name="LaButti K."/>
            <person name="Lindquist E."/>
            <person name="Lipzen A."/>
            <person name="Maire R."/>
            <person name="Meier B."/>
            <person name="Mihaltcheva S."/>
            <person name="Molinier V."/>
            <person name="Murat C."/>
            <person name="Poggeler S."/>
            <person name="Quandt C.A."/>
            <person name="Sperisen C."/>
            <person name="Tritt A."/>
            <person name="Tisserant E."/>
            <person name="Crous P.W."/>
            <person name="Henrissat B."/>
            <person name="Nehls U."/>
            <person name="Egli S."/>
            <person name="Spatafora J.W."/>
            <person name="Grigoriev I.V."/>
            <person name="Martin F.M."/>
        </authorList>
    </citation>
    <scope>NUCLEOTIDE SEQUENCE [LARGE SCALE GENOMIC DNA]</scope>
    <source>
        <strain evidence="15 16">CBS 207.34</strain>
    </source>
</reference>
<evidence type="ECO:0000256" key="1">
    <source>
        <dbReference type="ARBA" id="ARBA00004335"/>
    </source>
</evidence>
<name>A0A8E2EQ73_9PEZI</name>
<dbReference type="FunFam" id="1.25.40.450:FF:000002">
    <property type="entry name" value="Putative non-repetitive nucleoporin"/>
    <property type="match status" value="1"/>
</dbReference>
<keyword evidence="11" id="KW-0539">Nucleus</keyword>
<dbReference type="InterPro" id="IPR042537">
    <property type="entry name" value="Nucleoporin_Nup155_C_2"/>
</dbReference>
<dbReference type="Pfam" id="PF08801">
    <property type="entry name" value="Nucleoporin_N"/>
    <property type="match status" value="1"/>
</dbReference>
<organism evidence="15 16">
    <name type="scientific">Glonium stellatum</name>
    <dbReference type="NCBI Taxonomy" id="574774"/>
    <lineage>
        <taxon>Eukaryota</taxon>
        <taxon>Fungi</taxon>
        <taxon>Dikarya</taxon>
        <taxon>Ascomycota</taxon>
        <taxon>Pezizomycotina</taxon>
        <taxon>Dothideomycetes</taxon>
        <taxon>Pleosporomycetidae</taxon>
        <taxon>Gloniales</taxon>
        <taxon>Gloniaceae</taxon>
        <taxon>Glonium</taxon>
    </lineage>
</organism>
<dbReference type="GO" id="GO:0051292">
    <property type="term" value="P:nuclear pore complex assembly"/>
    <property type="evidence" value="ECO:0007669"/>
    <property type="project" value="UniProtKB-ARBA"/>
</dbReference>
<evidence type="ECO:0000256" key="6">
    <source>
        <dbReference type="ARBA" id="ARBA00022816"/>
    </source>
</evidence>
<evidence type="ECO:0000259" key="14">
    <source>
        <dbReference type="Pfam" id="PF08801"/>
    </source>
</evidence>
<evidence type="ECO:0000256" key="8">
    <source>
        <dbReference type="ARBA" id="ARBA00023010"/>
    </source>
</evidence>
<keyword evidence="7" id="KW-0653">Protein transport</keyword>
<dbReference type="EMBL" id="KV750923">
    <property type="protein sequence ID" value="OCL02606.1"/>
    <property type="molecule type" value="Genomic_DNA"/>
</dbReference>
<feature type="region of interest" description="Disordered" evidence="12">
    <location>
        <begin position="1"/>
        <end position="35"/>
    </location>
</feature>
<dbReference type="Gene3D" id="1.25.40.440">
    <property type="entry name" value="Nucleoporin, helical domain, central subdomain"/>
    <property type="match status" value="1"/>
</dbReference>
<evidence type="ECO:0000256" key="7">
    <source>
        <dbReference type="ARBA" id="ARBA00022927"/>
    </source>
</evidence>
<dbReference type="PANTHER" id="PTHR10350:SF6">
    <property type="entry name" value="NUCLEAR PORE COMPLEX PROTEIN NUP155"/>
    <property type="match status" value="1"/>
</dbReference>
<evidence type="ECO:0000259" key="13">
    <source>
        <dbReference type="Pfam" id="PF03177"/>
    </source>
</evidence>
<dbReference type="GO" id="GO:0051028">
    <property type="term" value="P:mRNA transport"/>
    <property type="evidence" value="ECO:0007669"/>
    <property type="project" value="UniProtKB-KW"/>
</dbReference>
<feature type="domain" description="Nucleoporin Nup133/Nup155-like N-terminal" evidence="14">
    <location>
        <begin position="98"/>
        <end position="549"/>
    </location>
</feature>
<dbReference type="InterPro" id="IPR042533">
    <property type="entry name" value="Nucleoporin_Nup155_C_1"/>
</dbReference>
<feature type="domain" description="Nucleoporin Nup133/Nup155-like C-terminal" evidence="13">
    <location>
        <begin position="655"/>
        <end position="1322"/>
    </location>
</feature>
<keyword evidence="5" id="KW-0813">Transport</keyword>
<dbReference type="GO" id="GO:0017056">
    <property type="term" value="F:structural constituent of nuclear pore"/>
    <property type="evidence" value="ECO:0007669"/>
    <property type="project" value="InterPro"/>
</dbReference>
<keyword evidence="9" id="KW-0906">Nuclear pore complex</keyword>
<keyword evidence="6" id="KW-0509">mRNA transport</keyword>
<sequence length="1364" mass="152158">MSFAVPATPQRPTPPGAFINTPAPSRPPVFRAPSTSTSFQNQTALTAAPSAAQTLTPIERAARTINETLTQETRYPDLDTYVGQGISSEYDIPTSTAWAPFQRVKTYDIPDRIFEQYNHGQMSTMMGLFAELNHAWITIDNQLYLWDYTHPNPELIGFEEQPNTITAVKLVVPRPKVFVDSISHLLVVATTSDIYLIGVSCQRGPEGVHSVTLYQTRMHVSIKGMKVSCIEGSAKTGRIFFGDGRDSDDIYEITYQQEEKWFANRCAKINHVSKPLTSTLLSTISFGQKAVHEHVVQMAIDDTRNLLYTLSSSSTIRVFHMKTANTLDCVITRPLSSIKTMIGHMVRSDLLGPNATLVSIDPISATESARLNLMATTSTGCRIFLSATSGTYYFSDSSSAPTSMQVHHVKFPPPEGQQSSQSPSSQIITYQAAAPIATNSKMLIMTRKANRYAPGHFFCFVQRTQAGDNDLLFMSAPDSGRIARPQEPAQGFRYTELGHWLQLGGQMEDIGLVTPPFSAAPSPMGFGNELAVQFDQPGSEIAILTNTGVQTIRRRRLVDMFASAIRYGGGDEGLEAELRKFVRLYGRGETSATALAVACGQGSDVTPDARVAKITDHDILEYARKAFIEFGGKPQLNENSVVDNSASAIDNVRPSPRHEGIALYISRLVRSIWKSPILKEGSTPIGGLTVAPTVNLSKLQNVQRDLTHLQEFLDANKSFIDGLAGPEALGRATTKQDEIELQGENRALTSLVQLIGSVIEGISFVLVLFDERVDEIVLSLSDTSRQRVRELTFEGLFCSSNGKDLAKELVKAIVNRNIAKGSNVETIAEALRRRCGSFCSSEDVVIFKAQEQLKKASEAGANTESGRMLLNESLKLFEKVAASLSMEHLEWAIKQYVSMAFYAGAIRLALKVAQQLDRGNRALAWIKDGSPQQDVRRAAFESRTKCYDLVHEVIRAVDKACSDKPDMVDGILTLSARRRDEAYDEINNSDDEVFQTYLYDWYLSQGWSDRLLEISSPHVVTYLQRKSLDDAAHADLLWRYYAHYNSYFEAATVQLQLAKSGFELSLERRIEYLSRARANASTRVTGISDMRMNRQSRQELLREVSDLLDLANIQEDILQRMRSDIRLQGERREEVLKQLDGQILPLDELYNGYADQAGYYDICIQVYHAADYRNATDIRATWTNLVEQLHIEAVEQQHTQPWELVAESVRTLGRRLNCSETTFPIAVLVPLLLQYDLTTSTDRAREAGRTGEVVMAPQTWVLDIFLELRVPCESLVAVLETLYWSDEPPFTGRNKRIIAKHLIYVIEKWLEDTSRHGVVFGGEENTIAVADTLKEVLSGAVLEEGSEWMERGRVLRATVESMLR</sequence>
<dbReference type="GO" id="GO:0031965">
    <property type="term" value="C:nuclear membrane"/>
    <property type="evidence" value="ECO:0007669"/>
    <property type="project" value="UniProtKB-SubCell"/>
</dbReference>
<comment type="subcellular location">
    <subcellularLocation>
        <location evidence="1">Nucleus membrane</location>
        <topology evidence="1">Peripheral membrane protein</topology>
        <orientation evidence="1">Cytoplasmic side</orientation>
    </subcellularLocation>
    <subcellularLocation>
        <location evidence="3">Nucleus membrane</location>
        <topology evidence="3">Peripheral membrane protein</topology>
        <orientation evidence="3">Nucleoplasmic side</orientation>
    </subcellularLocation>
    <subcellularLocation>
        <location evidence="2">Nucleus</location>
        <location evidence="2">Nuclear pore complex</location>
    </subcellularLocation>
</comment>
<dbReference type="Pfam" id="PF03177">
    <property type="entry name" value="Nucleoporin_C"/>
    <property type="match status" value="1"/>
</dbReference>
<evidence type="ECO:0000256" key="9">
    <source>
        <dbReference type="ARBA" id="ARBA00023132"/>
    </source>
</evidence>
<comment type="similarity">
    <text evidence="4">Belongs to the non-repetitive/WGA-negative nucleoporin family.</text>
</comment>
<dbReference type="Gene3D" id="1.20.58.1780">
    <property type="match status" value="1"/>
</dbReference>
<evidence type="ECO:0000256" key="3">
    <source>
        <dbReference type="ARBA" id="ARBA00004620"/>
    </source>
</evidence>
<evidence type="ECO:0000313" key="16">
    <source>
        <dbReference type="Proteomes" id="UP000250140"/>
    </source>
</evidence>
<gene>
    <name evidence="15" type="ORF">AOQ84DRAFT_422286</name>
</gene>
<dbReference type="InterPro" id="IPR042538">
    <property type="entry name" value="Nucleoporin_Nup155_C_3"/>
</dbReference>
<dbReference type="InterPro" id="IPR014908">
    <property type="entry name" value="Nucleoporin_Nup133/Nup155_N"/>
</dbReference>
<dbReference type="InterPro" id="IPR004870">
    <property type="entry name" value="Nucleoporin_Nup155"/>
</dbReference>
<accession>A0A8E2EQ73</accession>
<dbReference type="FunFam" id="1.25.40.440:FF:000001">
    <property type="entry name" value="Nuclear pore complex subunit"/>
    <property type="match status" value="1"/>
</dbReference>
<evidence type="ECO:0000313" key="15">
    <source>
        <dbReference type="EMBL" id="OCL02606.1"/>
    </source>
</evidence>
<protein>
    <submittedName>
        <fullName evidence="15">Non-repetitive nucleoporin</fullName>
    </submittedName>
</protein>
<proteinExistence type="inferred from homology"/>
<dbReference type="OrthoDB" id="338970at2759"/>
<dbReference type="FunFam" id="1.20.58.1780:FF:000003">
    <property type="entry name" value="Non-repetitive nucleoporin, putative"/>
    <property type="match status" value="1"/>
</dbReference>
<dbReference type="GO" id="GO:0006606">
    <property type="term" value="P:protein import into nucleus"/>
    <property type="evidence" value="ECO:0007669"/>
    <property type="project" value="TreeGrafter"/>
</dbReference>
<evidence type="ECO:0000256" key="4">
    <source>
        <dbReference type="ARBA" id="ARBA00007373"/>
    </source>
</evidence>
<keyword evidence="10" id="KW-0472">Membrane</keyword>
<dbReference type="Gene3D" id="1.20.120.1880">
    <property type="entry name" value="Nucleoporin, helical C-terminal domain"/>
    <property type="match status" value="1"/>
</dbReference>
<dbReference type="Proteomes" id="UP000250140">
    <property type="component" value="Unassembled WGS sequence"/>
</dbReference>
<dbReference type="PANTHER" id="PTHR10350">
    <property type="entry name" value="NUCLEAR PORE COMPLEX PROTEIN NUP155"/>
    <property type="match status" value="1"/>
</dbReference>
<evidence type="ECO:0000256" key="2">
    <source>
        <dbReference type="ARBA" id="ARBA00004567"/>
    </source>
</evidence>
<evidence type="ECO:0000256" key="5">
    <source>
        <dbReference type="ARBA" id="ARBA00022448"/>
    </source>
</evidence>
<keyword evidence="8" id="KW-0811">Translocation</keyword>
<keyword evidence="16" id="KW-1185">Reference proteome</keyword>
<evidence type="ECO:0000256" key="10">
    <source>
        <dbReference type="ARBA" id="ARBA00023136"/>
    </source>
</evidence>
<evidence type="ECO:0000256" key="12">
    <source>
        <dbReference type="SAM" id="MobiDB-lite"/>
    </source>
</evidence>